<evidence type="ECO:0000256" key="1">
    <source>
        <dbReference type="ARBA" id="ARBA00023015"/>
    </source>
</evidence>
<evidence type="ECO:0000256" key="3">
    <source>
        <dbReference type="ARBA" id="ARBA00023163"/>
    </source>
</evidence>
<dbReference type="PROSITE" id="PS01081">
    <property type="entry name" value="HTH_TETR_1"/>
    <property type="match status" value="1"/>
</dbReference>
<proteinExistence type="predicted"/>
<dbReference type="RefSeq" id="WP_181583176.1">
    <property type="nucleotide sequence ID" value="NZ_CP059399.1"/>
</dbReference>
<dbReference type="EMBL" id="CP059399">
    <property type="protein sequence ID" value="QLY32002.1"/>
    <property type="molecule type" value="Genomic_DNA"/>
</dbReference>
<dbReference type="PANTHER" id="PTHR30055:SF234">
    <property type="entry name" value="HTH-TYPE TRANSCRIPTIONAL REGULATOR BETI"/>
    <property type="match status" value="1"/>
</dbReference>
<dbReference type="AlphaFoldDB" id="A0A7D6VDM5"/>
<dbReference type="SUPFAM" id="SSF46689">
    <property type="entry name" value="Homeodomain-like"/>
    <property type="match status" value="1"/>
</dbReference>
<evidence type="ECO:0000259" key="6">
    <source>
        <dbReference type="PROSITE" id="PS50977"/>
    </source>
</evidence>
<evidence type="ECO:0000256" key="5">
    <source>
        <dbReference type="SAM" id="MobiDB-lite"/>
    </source>
</evidence>
<protein>
    <submittedName>
        <fullName evidence="7">TetR family transcriptional regulator</fullName>
    </submittedName>
</protein>
<dbReference type="Proteomes" id="UP000515512">
    <property type="component" value="Chromosome"/>
</dbReference>
<dbReference type="SUPFAM" id="SSF48498">
    <property type="entry name" value="Tetracyclin repressor-like, C-terminal domain"/>
    <property type="match status" value="1"/>
</dbReference>
<evidence type="ECO:0000256" key="2">
    <source>
        <dbReference type="ARBA" id="ARBA00023125"/>
    </source>
</evidence>
<dbReference type="PRINTS" id="PR00455">
    <property type="entry name" value="HTHTETR"/>
</dbReference>
<reference evidence="7 8" key="1">
    <citation type="submission" date="2020-07" db="EMBL/GenBank/DDBJ databases">
        <authorList>
            <person name="Zhuang K."/>
            <person name="Ran Y."/>
        </authorList>
    </citation>
    <scope>NUCLEOTIDE SEQUENCE [LARGE SCALE GENOMIC DNA]</scope>
    <source>
        <strain evidence="7 8">WCH-YHL-001</strain>
    </source>
</reference>
<keyword evidence="2 4" id="KW-0238">DNA-binding</keyword>
<feature type="DNA-binding region" description="H-T-H motif" evidence="4">
    <location>
        <begin position="55"/>
        <end position="74"/>
    </location>
</feature>
<keyword evidence="1" id="KW-0805">Transcription regulation</keyword>
<keyword evidence="3" id="KW-0804">Transcription</keyword>
<feature type="compositionally biased region" description="Polar residues" evidence="5">
    <location>
        <begin position="1"/>
        <end position="12"/>
    </location>
</feature>
<dbReference type="Gene3D" id="1.10.357.10">
    <property type="entry name" value="Tetracycline Repressor, domain 2"/>
    <property type="match status" value="1"/>
</dbReference>
<name>A0A7D6VDM5_9NOCA</name>
<feature type="region of interest" description="Disordered" evidence="5">
    <location>
        <begin position="1"/>
        <end position="35"/>
    </location>
</feature>
<dbReference type="InterPro" id="IPR041347">
    <property type="entry name" value="MftR_C"/>
</dbReference>
<dbReference type="InterPro" id="IPR009057">
    <property type="entry name" value="Homeodomain-like_sf"/>
</dbReference>
<accession>A0A7D6VDM5</accession>
<organism evidence="7 8">
    <name type="scientific">Nocardia huaxiensis</name>
    <dbReference type="NCBI Taxonomy" id="2755382"/>
    <lineage>
        <taxon>Bacteria</taxon>
        <taxon>Bacillati</taxon>
        <taxon>Actinomycetota</taxon>
        <taxon>Actinomycetes</taxon>
        <taxon>Mycobacteriales</taxon>
        <taxon>Nocardiaceae</taxon>
        <taxon>Nocardia</taxon>
    </lineage>
</organism>
<dbReference type="PANTHER" id="PTHR30055">
    <property type="entry name" value="HTH-TYPE TRANSCRIPTIONAL REGULATOR RUTR"/>
    <property type="match status" value="1"/>
</dbReference>
<keyword evidence="8" id="KW-1185">Reference proteome</keyword>
<dbReference type="GO" id="GO:0000976">
    <property type="term" value="F:transcription cis-regulatory region binding"/>
    <property type="evidence" value="ECO:0007669"/>
    <property type="project" value="TreeGrafter"/>
</dbReference>
<dbReference type="Pfam" id="PF17754">
    <property type="entry name" value="TetR_C_14"/>
    <property type="match status" value="1"/>
</dbReference>
<sequence>MSAEPTSLTSENPVRRSGSAPAGPSLRERKKARTRRTIRTEAFRLFRQQGYSQTTVEQIAEAADVSPATFFRYFPSKEQVVLADDLDPIMIERFAEQPAELSVLEALRRTMLDTFESLENEQFEFERERAALVRTVPELRGVLAQELDRNVDMISAMFARRLGRDPGDFEVRALAGALIGAAQAVIMEREDPFDPEIITRVLNFLSSGMRL</sequence>
<dbReference type="InterPro" id="IPR001647">
    <property type="entry name" value="HTH_TetR"/>
</dbReference>
<dbReference type="InterPro" id="IPR050109">
    <property type="entry name" value="HTH-type_TetR-like_transc_reg"/>
</dbReference>
<dbReference type="Gene3D" id="1.10.10.60">
    <property type="entry name" value="Homeodomain-like"/>
    <property type="match status" value="1"/>
</dbReference>
<dbReference type="PROSITE" id="PS50977">
    <property type="entry name" value="HTH_TETR_2"/>
    <property type="match status" value="1"/>
</dbReference>
<evidence type="ECO:0000313" key="8">
    <source>
        <dbReference type="Proteomes" id="UP000515512"/>
    </source>
</evidence>
<dbReference type="Pfam" id="PF00440">
    <property type="entry name" value="TetR_N"/>
    <property type="match status" value="1"/>
</dbReference>
<dbReference type="GO" id="GO:0003700">
    <property type="term" value="F:DNA-binding transcription factor activity"/>
    <property type="evidence" value="ECO:0007669"/>
    <property type="project" value="TreeGrafter"/>
</dbReference>
<evidence type="ECO:0000313" key="7">
    <source>
        <dbReference type="EMBL" id="QLY32002.1"/>
    </source>
</evidence>
<dbReference type="InterPro" id="IPR023772">
    <property type="entry name" value="DNA-bd_HTH_TetR-type_CS"/>
</dbReference>
<gene>
    <name evidence="7" type="ORF">H0264_06810</name>
</gene>
<feature type="domain" description="HTH tetR-type" evidence="6">
    <location>
        <begin position="32"/>
        <end position="92"/>
    </location>
</feature>
<dbReference type="KEGG" id="nhu:H0264_06810"/>
<dbReference type="InterPro" id="IPR036271">
    <property type="entry name" value="Tet_transcr_reg_TetR-rel_C_sf"/>
</dbReference>
<evidence type="ECO:0000256" key="4">
    <source>
        <dbReference type="PROSITE-ProRule" id="PRU00335"/>
    </source>
</evidence>